<dbReference type="HOGENOM" id="CLU_067080_0_1_0"/>
<evidence type="ECO:0000256" key="6">
    <source>
        <dbReference type="ARBA" id="ARBA00023288"/>
    </source>
</evidence>
<evidence type="ECO:0000256" key="3">
    <source>
        <dbReference type="ARBA" id="ARBA00022729"/>
    </source>
</evidence>
<dbReference type="PROSITE" id="PS51257">
    <property type="entry name" value="PROKAR_LIPOPROTEIN"/>
    <property type="match status" value="1"/>
</dbReference>
<comment type="subcellular location">
    <subcellularLocation>
        <location evidence="1">Membrane</location>
        <topology evidence="1">Lipid-anchor</topology>
    </subcellularLocation>
</comment>
<name>D1AN34_SEBTE</name>
<keyword evidence="8" id="KW-1185">Reference proteome</keyword>
<reference evidence="8" key="1">
    <citation type="submission" date="2009-09" db="EMBL/GenBank/DDBJ databases">
        <title>The complete chromosome of Sebaldella termitidis ATCC 33386.</title>
        <authorList>
            <consortium name="US DOE Joint Genome Institute (JGI-PGF)"/>
            <person name="Lucas S."/>
            <person name="Copeland A."/>
            <person name="Lapidus A."/>
            <person name="Glavina del Rio T."/>
            <person name="Dalin E."/>
            <person name="Tice H."/>
            <person name="Bruce D."/>
            <person name="Goodwin L."/>
            <person name="Pitluck S."/>
            <person name="Kyrpides N."/>
            <person name="Mavromatis K."/>
            <person name="Ivanova N."/>
            <person name="Mikhailova N."/>
            <person name="Sims D."/>
            <person name="Meincke L."/>
            <person name="Brettin T."/>
            <person name="Detter J.C."/>
            <person name="Han C."/>
            <person name="Larimer F."/>
            <person name="Land M."/>
            <person name="Hauser L."/>
            <person name="Markowitz V."/>
            <person name="Cheng J.F."/>
            <person name="Hugenholtz P."/>
            <person name="Woyke T."/>
            <person name="Wu D."/>
            <person name="Eisen J.A."/>
        </authorList>
    </citation>
    <scope>NUCLEOTIDE SEQUENCE [LARGE SCALE GENOMIC DNA]</scope>
    <source>
        <strain evidence="8">ATCC 33386 / NCTC 11300</strain>
    </source>
</reference>
<dbReference type="KEGG" id="str:Sterm_0536"/>
<evidence type="ECO:0000256" key="2">
    <source>
        <dbReference type="ARBA" id="ARBA00008973"/>
    </source>
</evidence>
<protein>
    <submittedName>
        <fullName evidence="7">NLPA lipoprotein</fullName>
    </submittedName>
</protein>
<evidence type="ECO:0000256" key="1">
    <source>
        <dbReference type="ARBA" id="ARBA00004635"/>
    </source>
</evidence>
<gene>
    <name evidence="7" type="ordered locus">Sterm_0536</name>
</gene>
<dbReference type="PANTHER" id="PTHR30429:SF0">
    <property type="entry name" value="METHIONINE-BINDING LIPOPROTEIN METQ"/>
    <property type="match status" value="1"/>
</dbReference>
<dbReference type="AlphaFoldDB" id="D1AN34"/>
<keyword evidence="5" id="KW-0564">Palmitate</keyword>
<sequence>MKRNFYLSKVIVITILVLGLLGCGSKKEEPSSEEKKEVSIAVTEISEVSLKAAESEFQNKGFKEKLILVDSNVALLKSINDGSVDAGMAVHKAFMEKFNRENNGDLVMVQPYTYYTGIGLYSEKYKSLDEIPQKARISIMNDAMNMDKGLRMLEDAGLITLDKSKNDQYTLLDIKENPRNIEIIEMDQAQTVKSLEELDGAVVFFTHMRNAGKDYTTYLFRDQDAKDYPIALVVKKGNENAPWAVALAESLRSEEAAKVIKEYFGGVFTTYED</sequence>
<dbReference type="InterPro" id="IPR004872">
    <property type="entry name" value="Lipoprotein_NlpA"/>
</dbReference>
<dbReference type="Proteomes" id="UP000000845">
    <property type="component" value="Chromosome"/>
</dbReference>
<evidence type="ECO:0000256" key="4">
    <source>
        <dbReference type="ARBA" id="ARBA00023136"/>
    </source>
</evidence>
<dbReference type="EMBL" id="CP001739">
    <property type="protein sequence ID" value="ACZ07410.1"/>
    <property type="molecule type" value="Genomic_DNA"/>
</dbReference>
<dbReference type="STRING" id="526218.Sterm_0536"/>
<keyword evidence="4" id="KW-0472">Membrane</keyword>
<dbReference type="PANTHER" id="PTHR30429">
    <property type="entry name" value="D-METHIONINE-BINDING LIPOPROTEIN METQ"/>
    <property type="match status" value="1"/>
</dbReference>
<dbReference type="RefSeq" id="WP_012860008.1">
    <property type="nucleotide sequence ID" value="NC_013517.1"/>
</dbReference>
<dbReference type="SUPFAM" id="SSF53850">
    <property type="entry name" value="Periplasmic binding protein-like II"/>
    <property type="match status" value="1"/>
</dbReference>
<keyword evidence="6 7" id="KW-0449">Lipoprotein</keyword>
<accession>D1AN34</accession>
<comment type="similarity">
    <text evidence="2">Belongs to the NlpA lipoprotein family.</text>
</comment>
<dbReference type="CDD" id="cd13526">
    <property type="entry name" value="PBP2_lipoprotein_MetQ_like"/>
    <property type="match status" value="1"/>
</dbReference>
<dbReference type="GO" id="GO:0016020">
    <property type="term" value="C:membrane"/>
    <property type="evidence" value="ECO:0007669"/>
    <property type="project" value="UniProtKB-SubCell"/>
</dbReference>
<evidence type="ECO:0000313" key="7">
    <source>
        <dbReference type="EMBL" id="ACZ07410.1"/>
    </source>
</evidence>
<reference evidence="7 8" key="2">
    <citation type="journal article" date="2010" name="Stand. Genomic Sci.">
        <title>Complete genome sequence of Sebaldella termitidis type strain (NCTC 11300).</title>
        <authorList>
            <person name="Harmon-Smith M."/>
            <person name="Celia L."/>
            <person name="Chertkov O."/>
            <person name="Lapidus A."/>
            <person name="Copeland A."/>
            <person name="Glavina Del Rio T."/>
            <person name="Nolan M."/>
            <person name="Lucas S."/>
            <person name="Tice H."/>
            <person name="Cheng J.F."/>
            <person name="Han C."/>
            <person name="Detter J.C."/>
            <person name="Bruce D."/>
            <person name="Goodwin L."/>
            <person name="Pitluck S."/>
            <person name="Pati A."/>
            <person name="Liolios K."/>
            <person name="Ivanova N."/>
            <person name="Mavromatis K."/>
            <person name="Mikhailova N."/>
            <person name="Chen A."/>
            <person name="Palaniappan K."/>
            <person name="Land M."/>
            <person name="Hauser L."/>
            <person name="Chang Y.J."/>
            <person name="Jeffries C.D."/>
            <person name="Brettin T."/>
            <person name="Goker M."/>
            <person name="Beck B."/>
            <person name="Bristow J."/>
            <person name="Eisen J.A."/>
            <person name="Markowitz V."/>
            <person name="Hugenholtz P."/>
            <person name="Kyrpides N.C."/>
            <person name="Klenk H.P."/>
            <person name="Chen F."/>
        </authorList>
    </citation>
    <scope>NUCLEOTIDE SEQUENCE [LARGE SCALE GENOMIC DNA]</scope>
    <source>
        <strain evidence="8">ATCC 33386 / NCTC 11300</strain>
    </source>
</reference>
<dbReference type="Gene3D" id="3.40.190.10">
    <property type="entry name" value="Periplasmic binding protein-like II"/>
    <property type="match status" value="2"/>
</dbReference>
<dbReference type="Pfam" id="PF03180">
    <property type="entry name" value="Lipoprotein_9"/>
    <property type="match status" value="1"/>
</dbReference>
<keyword evidence="3" id="KW-0732">Signal</keyword>
<organism evidence="7 8">
    <name type="scientific">Sebaldella termitidis (strain ATCC 33386 / NCTC 11300)</name>
    <dbReference type="NCBI Taxonomy" id="526218"/>
    <lineage>
        <taxon>Bacteria</taxon>
        <taxon>Fusobacteriati</taxon>
        <taxon>Fusobacteriota</taxon>
        <taxon>Fusobacteriia</taxon>
        <taxon>Fusobacteriales</taxon>
        <taxon>Leptotrichiaceae</taxon>
        <taxon>Sebaldella</taxon>
    </lineage>
</organism>
<evidence type="ECO:0000313" key="8">
    <source>
        <dbReference type="Proteomes" id="UP000000845"/>
    </source>
</evidence>
<evidence type="ECO:0000256" key="5">
    <source>
        <dbReference type="ARBA" id="ARBA00023139"/>
    </source>
</evidence>
<dbReference type="eggNOG" id="COG1464">
    <property type="taxonomic scope" value="Bacteria"/>
</dbReference>
<proteinExistence type="inferred from homology"/>